<keyword evidence="3" id="KW-1185">Reference proteome</keyword>
<feature type="region of interest" description="Disordered" evidence="1">
    <location>
        <begin position="17"/>
        <end position="90"/>
    </location>
</feature>
<evidence type="ECO:0000313" key="3">
    <source>
        <dbReference type="Proteomes" id="UP001381693"/>
    </source>
</evidence>
<organism evidence="2 3">
    <name type="scientific">Halocaridina rubra</name>
    <name type="common">Hawaiian red shrimp</name>
    <dbReference type="NCBI Taxonomy" id="373956"/>
    <lineage>
        <taxon>Eukaryota</taxon>
        <taxon>Metazoa</taxon>
        <taxon>Ecdysozoa</taxon>
        <taxon>Arthropoda</taxon>
        <taxon>Crustacea</taxon>
        <taxon>Multicrustacea</taxon>
        <taxon>Malacostraca</taxon>
        <taxon>Eumalacostraca</taxon>
        <taxon>Eucarida</taxon>
        <taxon>Decapoda</taxon>
        <taxon>Pleocyemata</taxon>
        <taxon>Caridea</taxon>
        <taxon>Atyoidea</taxon>
        <taxon>Atyidae</taxon>
        <taxon>Halocaridina</taxon>
    </lineage>
</organism>
<feature type="compositionally biased region" description="Gly residues" evidence="1">
    <location>
        <begin position="22"/>
        <end position="37"/>
    </location>
</feature>
<dbReference type="Proteomes" id="UP001381693">
    <property type="component" value="Unassembled WGS sequence"/>
</dbReference>
<protein>
    <submittedName>
        <fullName evidence="2">Uncharacterized protein</fullName>
    </submittedName>
</protein>
<evidence type="ECO:0000256" key="1">
    <source>
        <dbReference type="SAM" id="MobiDB-lite"/>
    </source>
</evidence>
<name>A0AAN8WAG0_HALRR</name>
<dbReference type="AlphaFoldDB" id="A0AAN8WAG0"/>
<comment type="caution">
    <text evidence="2">The sequence shown here is derived from an EMBL/GenBank/DDBJ whole genome shotgun (WGS) entry which is preliminary data.</text>
</comment>
<feature type="non-terminal residue" evidence="2">
    <location>
        <position position="90"/>
    </location>
</feature>
<gene>
    <name evidence="2" type="ORF">SK128_007555</name>
</gene>
<feature type="compositionally biased region" description="Polar residues" evidence="1">
    <location>
        <begin position="50"/>
        <end position="63"/>
    </location>
</feature>
<evidence type="ECO:0000313" key="2">
    <source>
        <dbReference type="EMBL" id="KAK7021372.1"/>
    </source>
</evidence>
<dbReference type="EMBL" id="JAXCGZ010022898">
    <property type="protein sequence ID" value="KAK7021372.1"/>
    <property type="molecule type" value="Genomic_DNA"/>
</dbReference>
<feature type="compositionally biased region" description="Low complexity" evidence="1">
    <location>
        <begin position="64"/>
        <end position="90"/>
    </location>
</feature>
<reference evidence="2 3" key="1">
    <citation type="submission" date="2023-11" db="EMBL/GenBank/DDBJ databases">
        <title>Halocaridina rubra genome assembly.</title>
        <authorList>
            <person name="Smith C."/>
        </authorList>
    </citation>
    <scope>NUCLEOTIDE SEQUENCE [LARGE SCALE GENOMIC DNA]</scope>
    <source>
        <strain evidence="2">EP-1</strain>
        <tissue evidence="2">Whole</tissue>
    </source>
</reference>
<sequence>MNFVDVTLLGLVPSQLSSASVGGEGAVHGVADGGTGGSSRMAVDRETCSPEVSAQPSWNSYFTPESSTAPPSAVSSVISSAAASVSDASE</sequence>
<proteinExistence type="predicted"/>
<accession>A0AAN8WAG0</accession>